<dbReference type="InterPro" id="IPR007047">
    <property type="entry name" value="Flp_Fap"/>
</dbReference>
<accession>A0A6I4SY70</accession>
<organism evidence="2 3">
    <name type="scientific">Croceibacterium salegens</name>
    <dbReference type="NCBI Taxonomy" id="1737568"/>
    <lineage>
        <taxon>Bacteria</taxon>
        <taxon>Pseudomonadati</taxon>
        <taxon>Pseudomonadota</taxon>
        <taxon>Alphaproteobacteria</taxon>
        <taxon>Sphingomonadales</taxon>
        <taxon>Erythrobacteraceae</taxon>
        <taxon>Croceibacterium</taxon>
    </lineage>
</organism>
<proteinExistence type="predicted"/>
<keyword evidence="3" id="KW-1185">Reference proteome</keyword>
<dbReference type="Proteomes" id="UP000433652">
    <property type="component" value="Unassembled WGS sequence"/>
</dbReference>
<keyword evidence="1" id="KW-1133">Transmembrane helix</keyword>
<protein>
    <submittedName>
        <fullName evidence="2">Flp family type IVb pilin</fullName>
    </submittedName>
</protein>
<dbReference type="Pfam" id="PF04964">
    <property type="entry name" value="Flp_Fap"/>
    <property type="match status" value="1"/>
</dbReference>
<comment type="caution">
    <text evidence="2">The sequence shown here is derived from an EMBL/GenBank/DDBJ whole genome shotgun (WGS) entry which is preliminary data.</text>
</comment>
<dbReference type="EMBL" id="WTYM01000044">
    <property type="protein sequence ID" value="MXO60070.1"/>
    <property type="molecule type" value="Genomic_DNA"/>
</dbReference>
<evidence type="ECO:0000313" key="2">
    <source>
        <dbReference type="EMBL" id="MXO60070.1"/>
    </source>
</evidence>
<name>A0A6I4SY70_9SPHN</name>
<reference evidence="2 3" key="1">
    <citation type="submission" date="2019-12" db="EMBL/GenBank/DDBJ databases">
        <title>Genomic-based taxomic classification of the family Erythrobacteraceae.</title>
        <authorList>
            <person name="Xu L."/>
        </authorList>
    </citation>
    <scope>NUCLEOTIDE SEQUENCE [LARGE SCALE GENOMIC DNA]</scope>
    <source>
        <strain evidence="2 3">MCCC 1K01500</strain>
    </source>
</reference>
<feature type="transmembrane region" description="Helical" evidence="1">
    <location>
        <begin position="20"/>
        <end position="41"/>
    </location>
</feature>
<dbReference type="RefSeq" id="WP_159795238.1">
    <property type="nucleotide sequence ID" value="NZ_WTYM01000044.1"/>
</dbReference>
<gene>
    <name evidence="2" type="ORF">GRI89_11020</name>
</gene>
<dbReference type="OrthoDB" id="5325135at2"/>
<keyword evidence="1" id="KW-0472">Membrane</keyword>
<evidence type="ECO:0000256" key="1">
    <source>
        <dbReference type="SAM" id="Phobius"/>
    </source>
</evidence>
<evidence type="ECO:0000313" key="3">
    <source>
        <dbReference type="Proteomes" id="UP000433652"/>
    </source>
</evidence>
<sequence length="63" mass="6751">MKTLKFLRDFARDERGATAIEYGLILAMVFLAMVGAASALGDEQTSIFSRMSTTSVSAMQGSV</sequence>
<dbReference type="AlphaFoldDB" id="A0A6I4SY70"/>
<keyword evidence="1" id="KW-0812">Transmembrane</keyword>